<dbReference type="WBParaSite" id="PDA_v2.g6148.t1">
    <property type="protein sequence ID" value="PDA_v2.g6148.t1"/>
    <property type="gene ID" value="PDA_v2.g6148"/>
</dbReference>
<dbReference type="PANTHER" id="PTHR24413">
    <property type="entry name" value="SPECKLE-TYPE POZ PROTEIN"/>
    <property type="match status" value="1"/>
</dbReference>
<dbReference type="Pfam" id="PF00651">
    <property type="entry name" value="BTB"/>
    <property type="match status" value="1"/>
</dbReference>
<sequence>MDSFSSPIPIKHVFKISEKELKTKFETENQIISEATEINDIPGIECRICLLKETDKNGEGKQIFNAFLEFLVIKNCMAIATYFHIEIKSAKFFLYGGGFYTTEENSWGEKICAYGDLYDPEKKFIVNGEFVIEMKGIACVTSATVFKPFNTGNCLSENLWKDDDERDFTIVVGNEKKLKTEINIHKCVLSVRSPVFQRMFKNDMKEKREGKVQVIDFNSDTVKYAVAFCYEQDIFKENLKWQQLIDLHQFADKYDIQDLKQRTELFLVPAISFETVCEIMNAAIMLNSQKLQDFCFQFLLISMKEEIPIKNKEILDKNVERKLMAKVSTFEY</sequence>
<dbReference type="PROSITE" id="PS50097">
    <property type="entry name" value="BTB"/>
    <property type="match status" value="1"/>
</dbReference>
<dbReference type="InterPro" id="IPR011333">
    <property type="entry name" value="SKP1/BTB/POZ_sf"/>
</dbReference>
<dbReference type="Proteomes" id="UP000887578">
    <property type="component" value="Unplaced"/>
</dbReference>
<reference evidence="3" key="1">
    <citation type="submission" date="2022-11" db="UniProtKB">
        <authorList>
            <consortium name="WormBaseParasite"/>
        </authorList>
    </citation>
    <scope>IDENTIFICATION</scope>
</reference>
<organism evidence="2 3">
    <name type="scientific">Panagrolaimus davidi</name>
    <dbReference type="NCBI Taxonomy" id="227884"/>
    <lineage>
        <taxon>Eukaryota</taxon>
        <taxon>Metazoa</taxon>
        <taxon>Ecdysozoa</taxon>
        <taxon>Nematoda</taxon>
        <taxon>Chromadorea</taxon>
        <taxon>Rhabditida</taxon>
        <taxon>Tylenchina</taxon>
        <taxon>Panagrolaimomorpha</taxon>
        <taxon>Panagrolaimoidea</taxon>
        <taxon>Panagrolaimidae</taxon>
        <taxon>Panagrolaimus</taxon>
    </lineage>
</organism>
<evidence type="ECO:0000313" key="2">
    <source>
        <dbReference type="Proteomes" id="UP000887578"/>
    </source>
</evidence>
<dbReference type="AlphaFoldDB" id="A0A914QQW5"/>
<proteinExistence type="predicted"/>
<keyword evidence="2" id="KW-1185">Reference proteome</keyword>
<protein>
    <submittedName>
        <fullName evidence="3">BTB domain-containing protein</fullName>
    </submittedName>
</protein>
<accession>A0A914QQW5</accession>
<name>A0A914QQW5_9BILA</name>
<evidence type="ECO:0000313" key="3">
    <source>
        <dbReference type="WBParaSite" id="PDA_v2.g6148.t1"/>
    </source>
</evidence>
<dbReference type="Gene3D" id="3.30.710.10">
    <property type="entry name" value="Potassium Channel Kv1.1, Chain A"/>
    <property type="match status" value="1"/>
</dbReference>
<evidence type="ECO:0000259" key="1">
    <source>
        <dbReference type="PROSITE" id="PS50097"/>
    </source>
</evidence>
<dbReference type="SUPFAM" id="SSF54695">
    <property type="entry name" value="POZ domain"/>
    <property type="match status" value="1"/>
</dbReference>
<dbReference type="CDD" id="cd18186">
    <property type="entry name" value="BTB_POZ_ZBTB_KLHL-like"/>
    <property type="match status" value="1"/>
</dbReference>
<feature type="domain" description="BTB" evidence="1">
    <location>
        <begin position="166"/>
        <end position="238"/>
    </location>
</feature>
<dbReference type="InterPro" id="IPR000210">
    <property type="entry name" value="BTB/POZ_dom"/>
</dbReference>
<dbReference type="SMART" id="SM00225">
    <property type="entry name" value="BTB"/>
    <property type="match status" value="1"/>
</dbReference>